<gene>
    <name evidence="2" type="ORF">ACFQND_11840</name>
</gene>
<feature type="transmembrane region" description="Helical" evidence="1">
    <location>
        <begin position="156"/>
        <end position="178"/>
    </location>
</feature>
<dbReference type="Proteomes" id="UP001596270">
    <property type="component" value="Unassembled WGS sequence"/>
</dbReference>
<reference evidence="3" key="1">
    <citation type="journal article" date="2019" name="Int. J. Syst. Evol. Microbiol.">
        <title>The Global Catalogue of Microorganisms (GCM) 10K type strain sequencing project: providing services to taxonomists for standard genome sequencing and annotation.</title>
        <authorList>
            <consortium name="The Broad Institute Genomics Platform"/>
            <consortium name="The Broad Institute Genome Sequencing Center for Infectious Disease"/>
            <person name="Wu L."/>
            <person name="Ma J."/>
        </authorList>
    </citation>
    <scope>NUCLEOTIDE SEQUENCE [LARGE SCALE GENOMIC DNA]</scope>
    <source>
        <strain evidence="3">CCUG 39402</strain>
    </source>
</reference>
<keyword evidence="1" id="KW-1133">Transmembrane helix</keyword>
<evidence type="ECO:0000313" key="3">
    <source>
        <dbReference type="Proteomes" id="UP001596270"/>
    </source>
</evidence>
<keyword evidence="1" id="KW-0472">Membrane</keyword>
<dbReference type="EMBL" id="JBHSRS010000018">
    <property type="protein sequence ID" value="MFC6281926.1"/>
    <property type="molecule type" value="Genomic_DNA"/>
</dbReference>
<evidence type="ECO:0000313" key="2">
    <source>
        <dbReference type="EMBL" id="MFC6281926.1"/>
    </source>
</evidence>
<sequence length="441" mass="49471">MFRLALILFGGDALIRRWKVFLVAGVLAMAMAAIVLIDLVDGVADIATGVLGTLLLLQGLVEIAVGATHTRARRRFEMLRGTAMVVFASLLLDFPWDNALTTSFLFASAFIFNGLVRIVSSLLIRHPGWRTSHLIGWGYLLMALLLATNWPLPAEMNVSFCVGMALMAGGFVLVRGAWRLRRLPAGSRLAAIELYQRKREASPDVPHAAPAPVSEKQGAEPMVVHVWTALDVVNDERVRLPLIERYIFSLSRKGSVSTGHVALECGPGLYISHHPRIRLSITQKNVVHQVRATSSNDHPGMWLPSYAQEAEATRPSTFRIRFRVFNPDHLEAFWQAYQRNDTYNLTHRNCSVAVTEAIDAAVEGVFADKPFWRTLLRLAVHPDMWLAGSVRVRAESIAWTPGLALDYVSAIRRITHPQRDLKLNLSRWWKAWRRRAPKKDL</sequence>
<keyword evidence="1" id="KW-0812">Transmembrane</keyword>
<evidence type="ECO:0000256" key="1">
    <source>
        <dbReference type="SAM" id="Phobius"/>
    </source>
</evidence>
<comment type="caution">
    <text evidence="2">The sequence shown here is derived from an EMBL/GenBank/DDBJ whole genome shotgun (WGS) entry which is preliminary data.</text>
</comment>
<accession>A0ABW1TWB0</accession>
<feature type="transmembrane region" description="Helical" evidence="1">
    <location>
        <begin position="102"/>
        <end position="124"/>
    </location>
</feature>
<organism evidence="2 3">
    <name type="scientific">Polaromonas aquatica</name>
    <dbReference type="NCBI Taxonomy" id="332657"/>
    <lineage>
        <taxon>Bacteria</taxon>
        <taxon>Pseudomonadati</taxon>
        <taxon>Pseudomonadota</taxon>
        <taxon>Betaproteobacteria</taxon>
        <taxon>Burkholderiales</taxon>
        <taxon>Comamonadaceae</taxon>
        <taxon>Polaromonas</taxon>
    </lineage>
</organism>
<dbReference type="RefSeq" id="WP_371438475.1">
    <property type="nucleotide sequence ID" value="NZ_JBHSRS010000018.1"/>
</dbReference>
<name>A0ABW1TWB0_9BURK</name>
<feature type="transmembrane region" description="Helical" evidence="1">
    <location>
        <begin position="20"/>
        <end position="40"/>
    </location>
</feature>
<feature type="transmembrane region" description="Helical" evidence="1">
    <location>
        <begin position="131"/>
        <end position="150"/>
    </location>
</feature>
<protein>
    <submittedName>
        <fullName evidence="2">HdeD family acid-resistance protein</fullName>
    </submittedName>
</protein>
<keyword evidence="3" id="KW-1185">Reference proteome</keyword>
<feature type="transmembrane region" description="Helical" evidence="1">
    <location>
        <begin position="46"/>
        <end position="66"/>
    </location>
</feature>
<proteinExistence type="predicted"/>
<feature type="transmembrane region" description="Helical" evidence="1">
    <location>
        <begin position="78"/>
        <end position="96"/>
    </location>
</feature>